<evidence type="ECO:0000256" key="3">
    <source>
        <dbReference type="ARBA" id="ARBA00022806"/>
    </source>
</evidence>
<keyword evidence="4" id="KW-0067">ATP-binding</keyword>
<gene>
    <name evidence="6" type="ORF">CVT26_012081</name>
</gene>
<dbReference type="SUPFAM" id="SSF52540">
    <property type="entry name" value="P-loop containing nucleoside triphosphate hydrolases"/>
    <property type="match status" value="1"/>
</dbReference>
<dbReference type="InterPro" id="IPR047187">
    <property type="entry name" value="SF1_C_Upf1"/>
</dbReference>
<dbReference type="EMBL" id="NHYE01005285">
    <property type="protein sequence ID" value="PPQ75140.1"/>
    <property type="molecule type" value="Genomic_DNA"/>
</dbReference>
<protein>
    <recommendedName>
        <fullName evidence="5">DNA2/NAM7 helicase-like C-terminal domain-containing protein</fullName>
    </recommendedName>
</protein>
<dbReference type="GO" id="GO:0043139">
    <property type="term" value="F:5'-3' DNA helicase activity"/>
    <property type="evidence" value="ECO:0007669"/>
    <property type="project" value="TreeGrafter"/>
</dbReference>
<dbReference type="InParanoid" id="A0A409W9H3"/>
<dbReference type="Pfam" id="PF13087">
    <property type="entry name" value="AAA_12"/>
    <property type="match status" value="1"/>
</dbReference>
<keyword evidence="7" id="KW-1185">Reference proteome</keyword>
<evidence type="ECO:0000259" key="5">
    <source>
        <dbReference type="Pfam" id="PF13087"/>
    </source>
</evidence>
<sequence>MNADLGEFVSTIYPCKFESQKVQAADVPKALAKLTHAETLGPTGPSIPLLAAQAFLIELSSIMLGKENRGILIPPDILHLAGRRPHRSHSHIPVSLALINLRLWSKKSGGIPPKSYVTVEADIAVALVSLLRRCFPDDDIFVATPHRIQRDAVKMALRKALDDETLEESLGRLSISDEYARHGVTVETIERLQGSEAPFVICLFSTPISSPDHLGFLLERRRLNVAISRTKTLCIVISSDAVLSPPTRALANETTTKGYAFLKEYQRRSWCYELPLEV</sequence>
<keyword evidence="1" id="KW-0547">Nucleotide-binding</keyword>
<dbReference type="InterPro" id="IPR050534">
    <property type="entry name" value="Coronavir_polyprotein_1ab"/>
</dbReference>
<accession>A0A409W9H3</accession>
<dbReference type="InterPro" id="IPR041679">
    <property type="entry name" value="DNA2/NAM7-like_C"/>
</dbReference>
<dbReference type="PANTHER" id="PTHR43788">
    <property type="entry name" value="DNA2/NAM7 HELICASE FAMILY MEMBER"/>
    <property type="match status" value="1"/>
</dbReference>
<comment type="caution">
    <text evidence="6">The sequence shown here is derived from an EMBL/GenBank/DDBJ whole genome shotgun (WGS) entry which is preliminary data.</text>
</comment>
<name>A0A409W9H3_9AGAR</name>
<dbReference type="OrthoDB" id="6513042at2759"/>
<feature type="domain" description="DNA2/NAM7 helicase-like C-terminal" evidence="5">
    <location>
        <begin position="114"/>
        <end position="239"/>
    </location>
</feature>
<dbReference type="Gene3D" id="3.40.50.300">
    <property type="entry name" value="P-loop containing nucleotide triphosphate hydrolases"/>
    <property type="match status" value="1"/>
</dbReference>
<dbReference type="InterPro" id="IPR027417">
    <property type="entry name" value="P-loop_NTPase"/>
</dbReference>
<proteinExistence type="predicted"/>
<dbReference type="GO" id="GO:0016787">
    <property type="term" value="F:hydrolase activity"/>
    <property type="evidence" value="ECO:0007669"/>
    <property type="project" value="UniProtKB-KW"/>
</dbReference>
<reference evidence="6 7" key="1">
    <citation type="journal article" date="2018" name="Evol. Lett.">
        <title>Horizontal gene cluster transfer increased hallucinogenic mushroom diversity.</title>
        <authorList>
            <person name="Reynolds H.T."/>
            <person name="Vijayakumar V."/>
            <person name="Gluck-Thaler E."/>
            <person name="Korotkin H.B."/>
            <person name="Matheny P.B."/>
            <person name="Slot J.C."/>
        </authorList>
    </citation>
    <scope>NUCLEOTIDE SEQUENCE [LARGE SCALE GENOMIC DNA]</scope>
    <source>
        <strain evidence="6 7">SRW20</strain>
    </source>
</reference>
<dbReference type="GO" id="GO:0005524">
    <property type="term" value="F:ATP binding"/>
    <property type="evidence" value="ECO:0007669"/>
    <property type="project" value="UniProtKB-KW"/>
</dbReference>
<dbReference type="Proteomes" id="UP000284706">
    <property type="component" value="Unassembled WGS sequence"/>
</dbReference>
<dbReference type="CDD" id="cd18808">
    <property type="entry name" value="SF1_C_Upf1"/>
    <property type="match status" value="1"/>
</dbReference>
<organism evidence="6 7">
    <name type="scientific">Gymnopilus dilepis</name>
    <dbReference type="NCBI Taxonomy" id="231916"/>
    <lineage>
        <taxon>Eukaryota</taxon>
        <taxon>Fungi</taxon>
        <taxon>Dikarya</taxon>
        <taxon>Basidiomycota</taxon>
        <taxon>Agaricomycotina</taxon>
        <taxon>Agaricomycetes</taxon>
        <taxon>Agaricomycetidae</taxon>
        <taxon>Agaricales</taxon>
        <taxon>Agaricineae</taxon>
        <taxon>Hymenogastraceae</taxon>
        <taxon>Gymnopilus</taxon>
    </lineage>
</organism>
<evidence type="ECO:0000256" key="1">
    <source>
        <dbReference type="ARBA" id="ARBA00022741"/>
    </source>
</evidence>
<evidence type="ECO:0000256" key="4">
    <source>
        <dbReference type="ARBA" id="ARBA00022840"/>
    </source>
</evidence>
<dbReference type="STRING" id="231916.A0A409W9H3"/>
<evidence type="ECO:0000313" key="6">
    <source>
        <dbReference type="EMBL" id="PPQ75140.1"/>
    </source>
</evidence>
<evidence type="ECO:0000256" key="2">
    <source>
        <dbReference type="ARBA" id="ARBA00022801"/>
    </source>
</evidence>
<keyword evidence="2" id="KW-0378">Hydrolase</keyword>
<keyword evidence="3" id="KW-0347">Helicase</keyword>
<dbReference type="PANTHER" id="PTHR43788:SF8">
    <property type="entry name" value="DNA-BINDING PROTEIN SMUBP-2"/>
    <property type="match status" value="1"/>
</dbReference>
<evidence type="ECO:0000313" key="7">
    <source>
        <dbReference type="Proteomes" id="UP000284706"/>
    </source>
</evidence>
<dbReference type="AlphaFoldDB" id="A0A409W9H3"/>